<comment type="caution">
    <text evidence="2">The sequence shown here is derived from an EMBL/GenBank/DDBJ whole genome shotgun (WGS) entry which is preliminary data.</text>
</comment>
<proteinExistence type="predicted"/>
<dbReference type="InterPro" id="IPR036291">
    <property type="entry name" value="NAD(P)-bd_dom_sf"/>
</dbReference>
<dbReference type="Gene3D" id="3.40.50.720">
    <property type="entry name" value="NAD(P)-binding Rossmann-like Domain"/>
    <property type="match status" value="1"/>
</dbReference>
<reference evidence="2 3" key="1">
    <citation type="submission" date="2019-03" db="EMBL/GenBank/DDBJ databases">
        <title>Genomic Encyclopedia of Type Strains, Phase IV (KMG-IV): sequencing the most valuable type-strain genomes for metagenomic binning, comparative biology and taxonomic classification.</title>
        <authorList>
            <person name="Goeker M."/>
        </authorList>
    </citation>
    <scope>NUCLEOTIDE SEQUENCE [LARGE SCALE GENOMIC DNA]</scope>
    <source>
        <strain evidence="2 3">DSM 103792</strain>
    </source>
</reference>
<name>A0A4R6UUX0_9GAMM</name>
<sequence>MYYILGGNGFVGSAYAKLLAELNLPFQVISRGNYQKFVGTSCDVLINANGNSKKFLGNTDPEKEFIESVLSVRKSLIDFKFNKYVYLSTSDIYPDCSNVELTHEDTIPDVTKQSTYGFHKYLAEQCVRHSSKRWLIVRQGGFVGEGLKKNAIYDVLHGEKLWVNPESTFQFINTLDSARCVLELIKSDINNEVVNLTAKGVISIAHVMKLANREIPGGEDAKPVHYEISTKKVEQLVELPTTIETITRFLDVH</sequence>
<protein>
    <submittedName>
        <fullName evidence="2">dTDP-4-dehydrorhamnose reductase</fullName>
    </submittedName>
</protein>
<evidence type="ECO:0000313" key="3">
    <source>
        <dbReference type="Proteomes" id="UP000295375"/>
    </source>
</evidence>
<dbReference type="AlphaFoldDB" id="A0A4R6UUX0"/>
<dbReference type="EMBL" id="SNYM01000001">
    <property type="protein sequence ID" value="TDQ51120.1"/>
    <property type="molecule type" value="Genomic_DNA"/>
</dbReference>
<feature type="domain" description="NAD-dependent epimerase/dehydratase" evidence="1">
    <location>
        <begin position="3"/>
        <end position="195"/>
    </location>
</feature>
<keyword evidence="3" id="KW-1185">Reference proteome</keyword>
<accession>A0A4R6UUX0</accession>
<dbReference type="InterPro" id="IPR001509">
    <property type="entry name" value="Epimerase_deHydtase"/>
</dbReference>
<dbReference type="SUPFAM" id="SSF51735">
    <property type="entry name" value="NAD(P)-binding Rossmann-fold domains"/>
    <property type="match status" value="1"/>
</dbReference>
<dbReference type="Proteomes" id="UP000295375">
    <property type="component" value="Unassembled WGS sequence"/>
</dbReference>
<dbReference type="OrthoDB" id="9812470at2"/>
<dbReference type="RefSeq" id="WP_133586975.1">
    <property type="nucleotide sequence ID" value="NZ_CP037953.1"/>
</dbReference>
<evidence type="ECO:0000259" key="1">
    <source>
        <dbReference type="Pfam" id="PF01370"/>
    </source>
</evidence>
<organism evidence="2 3">
    <name type="scientific">Permianibacter aggregans</name>
    <dbReference type="NCBI Taxonomy" id="1510150"/>
    <lineage>
        <taxon>Bacteria</taxon>
        <taxon>Pseudomonadati</taxon>
        <taxon>Pseudomonadota</taxon>
        <taxon>Gammaproteobacteria</taxon>
        <taxon>Pseudomonadales</taxon>
        <taxon>Pseudomonadaceae</taxon>
        <taxon>Permianibacter</taxon>
    </lineage>
</organism>
<evidence type="ECO:0000313" key="2">
    <source>
        <dbReference type="EMBL" id="TDQ51120.1"/>
    </source>
</evidence>
<dbReference type="Pfam" id="PF01370">
    <property type="entry name" value="Epimerase"/>
    <property type="match status" value="1"/>
</dbReference>
<gene>
    <name evidence="2" type="ORF">EV696_10189</name>
</gene>